<keyword evidence="4" id="KW-1185">Reference proteome</keyword>
<feature type="region of interest" description="Disordered" evidence="1">
    <location>
        <begin position="243"/>
        <end position="273"/>
    </location>
</feature>
<evidence type="ECO:0000313" key="4">
    <source>
        <dbReference type="Proteomes" id="UP000261360"/>
    </source>
</evidence>
<dbReference type="Pfam" id="PF00564">
    <property type="entry name" value="PB1"/>
    <property type="match status" value="1"/>
</dbReference>
<proteinExistence type="predicted"/>
<feature type="domain" description="PB1" evidence="2">
    <location>
        <begin position="16"/>
        <end position="73"/>
    </location>
</feature>
<reference evidence="3" key="2">
    <citation type="submission" date="2025-09" db="UniProtKB">
        <authorList>
            <consortium name="Ensembl"/>
        </authorList>
    </citation>
    <scope>IDENTIFICATION</scope>
</reference>
<dbReference type="AlphaFoldDB" id="A0A3B4YDX4"/>
<sequence length="459" mass="52242">MAVKRPGKLRVILNPDDTRKLILPDGIPKTMEQLMNEVRNVCGLNGNFRLQYQDKDFGDALVNLTSTAELEDLATIKVIPIADDSSQEVILTFCDGFASTQSDDTELLSTPSSSASTRTQMWPREFLIPTFSYDTELQLEKGNAVYRSNMTRLTLRPKAMSDILEKVTEEIYKYKGYPQDSDFSDVAEALIKKHPCLSEPGSYNGCYGWKQRLKTKMGNYRTQLKRSGCAEFLANSLKSKAPEDALPAKKLKRPRRGEANHIPDIPTGETPDNLENERLSLLSEVKRRNNRTVIKDKMAKTFSLRRYEVVGKGTGVEELKERWPALFTMDEVSNFFKSMVIDQCWSVLNDTIHCQYLICTLAEQELERCTMAVFVIREEEDLLHPPRDIGIVIEGVRVLNELPSLAHGCAMLFGLIYALNLSYPSEFKHTFDALQKVFMEVEPKKMTRRVCSLNLKLKI</sequence>
<dbReference type="InterPro" id="IPR000270">
    <property type="entry name" value="PB1_dom"/>
</dbReference>
<protein>
    <recommendedName>
        <fullName evidence="2">PB1 domain-containing protein</fullName>
    </recommendedName>
</protein>
<dbReference type="Ensembl" id="ENSSLDT00000027171.1">
    <property type="protein sequence ID" value="ENSSLDP00000026361.1"/>
    <property type="gene ID" value="ENSSLDG00000020490.1"/>
</dbReference>
<dbReference type="Proteomes" id="UP000261360">
    <property type="component" value="Unplaced"/>
</dbReference>
<dbReference type="PANTHER" id="PTHR31025:SF27">
    <property type="entry name" value="SI:CH211-193K19.2-RELATED"/>
    <property type="match status" value="1"/>
</dbReference>
<dbReference type="SUPFAM" id="SSF54277">
    <property type="entry name" value="CAD &amp; PB1 domains"/>
    <property type="match status" value="1"/>
</dbReference>
<dbReference type="GeneTree" id="ENSGT00950000182912"/>
<accession>A0A3B4YDX4</accession>
<evidence type="ECO:0000256" key="1">
    <source>
        <dbReference type="SAM" id="MobiDB-lite"/>
    </source>
</evidence>
<name>A0A3B4YDX4_SERLL</name>
<organism evidence="3 4">
    <name type="scientific">Seriola lalandi dorsalis</name>
    <dbReference type="NCBI Taxonomy" id="1841481"/>
    <lineage>
        <taxon>Eukaryota</taxon>
        <taxon>Metazoa</taxon>
        <taxon>Chordata</taxon>
        <taxon>Craniata</taxon>
        <taxon>Vertebrata</taxon>
        <taxon>Euteleostomi</taxon>
        <taxon>Actinopterygii</taxon>
        <taxon>Neopterygii</taxon>
        <taxon>Teleostei</taxon>
        <taxon>Neoteleostei</taxon>
        <taxon>Acanthomorphata</taxon>
        <taxon>Carangaria</taxon>
        <taxon>Carangiformes</taxon>
        <taxon>Carangidae</taxon>
        <taxon>Seriola</taxon>
    </lineage>
</organism>
<evidence type="ECO:0000313" key="3">
    <source>
        <dbReference type="Ensembl" id="ENSSLDP00000026361.1"/>
    </source>
</evidence>
<dbReference type="PANTHER" id="PTHR31025">
    <property type="entry name" value="SI:CH211-196P9.1-RELATED"/>
    <property type="match status" value="1"/>
</dbReference>
<reference evidence="3" key="1">
    <citation type="submission" date="2025-08" db="UniProtKB">
        <authorList>
            <consortium name="Ensembl"/>
        </authorList>
    </citation>
    <scope>IDENTIFICATION</scope>
</reference>
<evidence type="ECO:0000259" key="2">
    <source>
        <dbReference type="Pfam" id="PF00564"/>
    </source>
</evidence>
<dbReference type="STRING" id="1841481.ENSSLDP00000026361"/>